<proteinExistence type="predicted"/>
<reference evidence="3 4" key="1">
    <citation type="submission" date="2016-10" db="EMBL/GenBank/DDBJ databases">
        <authorList>
            <person name="de Groot N.N."/>
        </authorList>
    </citation>
    <scope>NUCLEOTIDE SEQUENCE [LARGE SCALE GENOMIC DNA]</scope>
    <source>
        <strain evidence="3 4">GAS232</strain>
    </source>
</reference>
<organism evidence="3 4">
    <name type="scientific">Terriglobus roseus</name>
    <dbReference type="NCBI Taxonomy" id="392734"/>
    <lineage>
        <taxon>Bacteria</taxon>
        <taxon>Pseudomonadati</taxon>
        <taxon>Acidobacteriota</taxon>
        <taxon>Terriglobia</taxon>
        <taxon>Terriglobales</taxon>
        <taxon>Acidobacteriaceae</taxon>
        <taxon>Terriglobus</taxon>
    </lineage>
</organism>
<sequence length="152" mass="15704">MFITLIVGIVAGLRALTPLAAVSWAARLGILHLNGTWIAFLGYRWSPWIFSLLALAEIVNDKLPQTPSRKVPVQFATRIITGAFAGMAIGTPEGLGIAFAVVGAIGAVIGTLVGAWTRASLVKAIGGRDLPIALLEDCIAVGTAALAMSVLG</sequence>
<dbReference type="EMBL" id="LT629690">
    <property type="protein sequence ID" value="SDE93619.1"/>
    <property type="molecule type" value="Genomic_DNA"/>
</dbReference>
<dbReference type="OrthoDB" id="9812409at2"/>
<feature type="transmembrane region" description="Helical" evidence="1">
    <location>
        <begin position="35"/>
        <end position="59"/>
    </location>
</feature>
<protein>
    <submittedName>
        <fullName evidence="3">Uncharacterized membrane protein</fullName>
    </submittedName>
</protein>
<keyword evidence="4" id="KW-1185">Reference proteome</keyword>
<feature type="transmembrane region" description="Helical" evidence="1">
    <location>
        <begin position="95"/>
        <end position="117"/>
    </location>
</feature>
<feature type="domain" description="DUF4126" evidence="2">
    <location>
        <begin position="3"/>
        <end position="149"/>
    </location>
</feature>
<name>A0A1G7H0A4_9BACT</name>
<keyword evidence="1" id="KW-0812">Transmembrane</keyword>
<evidence type="ECO:0000259" key="2">
    <source>
        <dbReference type="Pfam" id="PF13548"/>
    </source>
</evidence>
<keyword evidence="1" id="KW-1133">Transmembrane helix</keyword>
<dbReference type="InterPro" id="IPR025196">
    <property type="entry name" value="DUF4126"/>
</dbReference>
<gene>
    <name evidence="3" type="ORF">SAMN05444167_0860</name>
</gene>
<accession>A0A1G7H0A4</accession>
<dbReference type="RefSeq" id="WP_083344067.1">
    <property type="nucleotide sequence ID" value="NZ_LT629690.1"/>
</dbReference>
<dbReference type="Pfam" id="PF13548">
    <property type="entry name" value="DUF4126"/>
    <property type="match status" value="1"/>
</dbReference>
<feature type="transmembrane region" description="Helical" evidence="1">
    <location>
        <begin position="71"/>
        <end position="89"/>
    </location>
</feature>
<dbReference type="AlphaFoldDB" id="A0A1G7H0A4"/>
<keyword evidence="1" id="KW-0472">Membrane</keyword>
<evidence type="ECO:0000313" key="4">
    <source>
        <dbReference type="Proteomes" id="UP000182427"/>
    </source>
</evidence>
<evidence type="ECO:0000313" key="3">
    <source>
        <dbReference type="EMBL" id="SDE93619.1"/>
    </source>
</evidence>
<dbReference type="Proteomes" id="UP000182427">
    <property type="component" value="Chromosome I"/>
</dbReference>
<evidence type="ECO:0000256" key="1">
    <source>
        <dbReference type="SAM" id="Phobius"/>
    </source>
</evidence>